<proteinExistence type="predicted"/>
<dbReference type="PANTHER" id="PTHR48098:SF1">
    <property type="entry name" value="DIACYLGLYCEROL ACYLTRANSFERASE_MYCOLYLTRANSFERASE AG85A"/>
    <property type="match status" value="1"/>
</dbReference>
<name>A0A2S8GI96_9BACT</name>
<organism evidence="3 4">
    <name type="scientific">Blastopirellula marina</name>
    <dbReference type="NCBI Taxonomy" id="124"/>
    <lineage>
        <taxon>Bacteria</taxon>
        <taxon>Pseudomonadati</taxon>
        <taxon>Planctomycetota</taxon>
        <taxon>Planctomycetia</taxon>
        <taxon>Pirellulales</taxon>
        <taxon>Pirellulaceae</taxon>
        <taxon>Blastopirellula</taxon>
    </lineage>
</organism>
<dbReference type="SUPFAM" id="SSF56281">
    <property type="entry name" value="Metallo-hydrolase/oxidoreductase"/>
    <property type="match status" value="1"/>
</dbReference>
<gene>
    <name evidence="3" type="ORF">C5Y93_19505</name>
</gene>
<accession>A0A2S8GI96</accession>
<protein>
    <recommendedName>
        <fullName evidence="2">Metallo-beta-lactamase domain-containing protein</fullName>
    </recommendedName>
</protein>
<dbReference type="AlphaFoldDB" id="A0A2S8GI96"/>
<reference evidence="3 4" key="1">
    <citation type="submission" date="2018-02" db="EMBL/GenBank/DDBJ databases">
        <title>Comparative genomes isolates from brazilian mangrove.</title>
        <authorList>
            <person name="Araujo J.E."/>
            <person name="Taketani R.G."/>
            <person name="Silva M.C.P."/>
            <person name="Loureco M.V."/>
            <person name="Andreote F.D."/>
        </authorList>
    </citation>
    <scope>NUCLEOTIDE SEQUENCE [LARGE SCALE GENOMIC DNA]</scope>
    <source>
        <strain evidence="3 4">Nap-Phe MGV</strain>
    </source>
</reference>
<feature type="region of interest" description="Disordered" evidence="1">
    <location>
        <begin position="67"/>
        <end position="93"/>
    </location>
</feature>
<dbReference type="InterPro" id="IPR001279">
    <property type="entry name" value="Metallo-B-lactamas"/>
</dbReference>
<dbReference type="Proteomes" id="UP000237819">
    <property type="component" value="Unassembled WGS sequence"/>
</dbReference>
<dbReference type="Pfam" id="PF00756">
    <property type="entry name" value="Esterase"/>
    <property type="match status" value="1"/>
</dbReference>
<evidence type="ECO:0000256" key="1">
    <source>
        <dbReference type="SAM" id="MobiDB-lite"/>
    </source>
</evidence>
<dbReference type="Pfam" id="PF00753">
    <property type="entry name" value="Lactamase_B"/>
    <property type="match status" value="1"/>
</dbReference>
<dbReference type="RefSeq" id="WP_105337135.1">
    <property type="nucleotide sequence ID" value="NZ_PUHZ01000020.1"/>
</dbReference>
<feature type="compositionally biased region" description="Low complexity" evidence="1">
    <location>
        <begin position="79"/>
        <end position="93"/>
    </location>
</feature>
<dbReference type="Gene3D" id="3.40.50.1820">
    <property type="entry name" value="alpha/beta hydrolase"/>
    <property type="match status" value="1"/>
</dbReference>
<dbReference type="PANTHER" id="PTHR48098">
    <property type="entry name" value="ENTEROCHELIN ESTERASE-RELATED"/>
    <property type="match status" value="1"/>
</dbReference>
<dbReference type="Gene3D" id="3.60.15.10">
    <property type="entry name" value="Ribonuclease Z/Hydroxyacylglutathione hydrolase-like"/>
    <property type="match status" value="1"/>
</dbReference>
<evidence type="ECO:0000259" key="2">
    <source>
        <dbReference type="SMART" id="SM00849"/>
    </source>
</evidence>
<feature type="domain" description="Metallo-beta-lactamase" evidence="2">
    <location>
        <begin position="135"/>
        <end position="324"/>
    </location>
</feature>
<dbReference type="EMBL" id="PUHZ01000020">
    <property type="protein sequence ID" value="PQO44166.1"/>
    <property type="molecule type" value="Genomic_DNA"/>
</dbReference>
<comment type="caution">
    <text evidence="3">The sequence shown here is derived from an EMBL/GenBank/DDBJ whole genome shotgun (WGS) entry which is preliminary data.</text>
</comment>
<feature type="region of interest" description="Disordered" evidence="1">
    <location>
        <begin position="360"/>
        <end position="403"/>
    </location>
</feature>
<feature type="compositionally biased region" description="Basic and acidic residues" evidence="1">
    <location>
        <begin position="365"/>
        <end position="385"/>
    </location>
</feature>
<dbReference type="InterPro" id="IPR029058">
    <property type="entry name" value="AB_hydrolase_fold"/>
</dbReference>
<dbReference type="OrthoDB" id="9777383at2"/>
<evidence type="ECO:0000313" key="4">
    <source>
        <dbReference type="Proteomes" id="UP000237819"/>
    </source>
</evidence>
<dbReference type="SUPFAM" id="SSF53474">
    <property type="entry name" value="alpha/beta-Hydrolases"/>
    <property type="match status" value="1"/>
</dbReference>
<dbReference type="SMART" id="SM00849">
    <property type="entry name" value="Lactamase_B"/>
    <property type="match status" value="1"/>
</dbReference>
<dbReference type="InterPro" id="IPR050583">
    <property type="entry name" value="Mycobacterial_A85_antigen"/>
</dbReference>
<dbReference type="InterPro" id="IPR000801">
    <property type="entry name" value="Esterase-like"/>
</dbReference>
<evidence type="ECO:0000313" key="3">
    <source>
        <dbReference type="EMBL" id="PQO44166.1"/>
    </source>
</evidence>
<dbReference type="InterPro" id="IPR036866">
    <property type="entry name" value="RibonucZ/Hydroxyglut_hydro"/>
</dbReference>
<sequence length="702" mass="76986">MASRLSLFVLMVGCLLGVPLLWGAAAAEEPSSSVDFARARQLIQKLRSGQTLSAAEQSYVDQARELRSRGAAGNSQRRPAAPAPQQKTPPAKVDAPFPPPICYDLNSLPNPVAQDAAAVKPFEIMDGLYYVGNTTVSCHLLTSEEGLILIDSTFPHTVPLLLESITQLGFRPNDVKLVISTHAAIDHSGGAWYFQKAFGAKTWIHKADATGEAGVEEALCPPGTVVNLRQVQAARAYPPFQPDRLIEDEETLEWGGRKFTFRSTPLATLGTVSIEFPLKSPTGETLKAGLVGGIAPRVGDPAITSRRLKEMSGIQVWLAVHPNQNRTLEKGELLQNGATANPFVDPQGWRGFIERLTAMTGSGDRGARPNSRERMRPSDRAEMRTPAETAPMRTANSAGRLPNKNIDKLTKSWVDPDKTAPAPTQYETFFSKTINQPVSYLVYLPPGYEQDQMQRYPVLYWLHGTGGKQSRGADLAQQLDEEIRAGQTPPMIMVLVNGLRGTTLYCDTKDGKWPLETVLMQDLIPHVDANYRTIDDRRGRAIEGFSMGGFGAAHLAFKYPDKFGVVSILDPAFLIGSDPQQAPHPTFLGQVEYALDGDLKYYQENNPYKLLVANADQIRGEMAIRLVPRARGNTQGFLAKCDELHALLDQNHIAHTYDPRKDVSVHNPNVLYDALGEEGFAFYKRAFARLADRSAATGSEGN</sequence>
<dbReference type="GO" id="GO:0016747">
    <property type="term" value="F:acyltransferase activity, transferring groups other than amino-acyl groups"/>
    <property type="evidence" value="ECO:0007669"/>
    <property type="project" value="TreeGrafter"/>
</dbReference>